<evidence type="ECO:0000313" key="1">
    <source>
        <dbReference type="EMBL" id="KAH9308621.1"/>
    </source>
</evidence>
<organism evidence="1 2">
    <name type="scientific">Taxus chinensis</name>
    <name type="common">Chinese yew</name>
    <name type="synonym">Taxus wallichiana var. chinensis</name>
    <dbReference type="NCBI Taxonomy" id="29808"/>
    <lineage>
        <taxon>Eukaryota</taxon>
        <taxon>Viridiplantae</taxon>
        <taxon>Streptophyta</taxon>
        <taxon>Embryophyta</taxon>
        <taxon>Tracheophyta</taxon>
        <taxon>Spermatophyta</taxon>
        <taxon>Pinopsida</taxon>
        <taxon>Pinidae</taxon>
        <taxon>Conifers II</taxon>
        <taxon>Cupressales</taxon>
        <taxon>Taxaceae</taxon>
        <taxon>Taxus</taxon>
    </lineage>
</organism>
<comment type="caution">
    <text evidence="1">The sequence shown here is derived from an EMBL/GenBank/DDBJ whole genome shotgun (WGS) entry which is preliminary data.</text>
</comment>
<accession>A0AA38FR23</accession>
<protein>
    <submittedName>
        <fullName evidence="1">Uncharacterized protein</fullName>
    </submittedName>
</protein>
<dbReference type="AlphaFoldDB" id="A0AA38FR23"/>
<sequence length="59" mass="6683">VIDSRHICPYFDMECVEWCVGWGDARAFDDITGEHAHLFDPVAIVVATCMVLLDERDKA</sequence>
<dbReference type="EMBL" id="JAHRHJ020000007">
    <property type="protein sequence ID" value="KAH9308621.1"/>
    <property type="molecule type" value="Genomic_DNA"/>
</dbReference>
<gene>
    <name evidence="1" type="ORF">KI387_036532</name>
</gene>
<proteinExistence type="predicted"/>
<feature type="non-terminal residue" evidence="1">
    <location>
        <position position="1"/>
    </location>
</feature>
<evidence type="ECO:0000313" key="2">
    <source>
        <dbReference type="Proteomes" id="UP000824469"/>
    </source>
</evidence>
<keyword evidence="2" id="KW-1185">Reference proteome</keyword>
<reference evidence="1 2" key="1">
    <citation type="journal article" date="2021" name="Nat. Plants">
        <title>The Taxus genome provides insights into paclitaxel biosynthesis.</title>
        <authorList>
            <person name="Xiong X."/>
            <person name="Gou J."/>
            <person name="Liao Q."/>
            <person name="Li Y."/>
            <person name="Zhou Q."/>
            <person name="Bi G."/>
            <person name="Li C."/>
            <person name="Du R."/>
            <person name="Wang X."/>
            <person name="Sun T."/>
            <person name="Guo L."/>
            <person name="Liang H."/>
            <person name="Lu P."/>
            <person name="Wu Y."/>
            <person name="Zhang Z."/>
            <person name="Ro D.K."/>
            <person name="Shang Y."/>
            <person name="Huang S."/>
            <person name="Yan J."/>
        </authorList>
    </citation>
    <scope>NUCLEOTIDE SEQUENCE [LARGE SCALE GENOMIC DNA]</scope>
    <source>
        <strain evidence="1">Ta-2019</strain>
    </source>
</reference>
<feature type="non-terminal residue" evidence="1">
    <location>
        <position position="59"/>
    </location>
</feature>
<dbReference type="Proteomes" id="UP000824469">
    <property type="component" value="Unassembled WGS sequence"/>
</dbReference>
<name>A0AA38FR23_TAXCH</name>